<dbReference type="GO" id="GO:0005737">
    <property type="term" value="C:cytoplasm"/>
    <property type="evidence" value="ECO:0007669"/>
    <property type="project" value="TreeGrafter"/>
</dbReference>
<dbReference type="GO" id="GO:0061136">
    <property type="term" value="P:regulation of proteasomal protein catabolic process"/>
    <property type="evidence" value="ECO:0007669"/>
    <property type="project" value="TreeGrafter"/>
</dbReference>
<comment type="similarity">
    <text evidence="1">Belongs to the PA28 family.</text>
</comment>
<dbReference type="GO" id="GO:0061133">
    <property type="term" value="F:endopeptidase activator activity"/>
    <property type="evidence" value="ECO:0007669"/>
    <property type="project" value="TreeGrafter"/>
</dbReference>
<feature type="domain" description="Proteasome activator PA28 N-terminal" evidence="5">
    <location>
        <begin position="2"/>
        <end position="51"/>
    </location>
</feature>
<evidence type="ECO:0000313" key="7">
    <source>
        <dbReference type="EMBL" id="CAF1275334.1"/>
    </source>
</evidence>
<dbReference type="InterPro" id="IPR036252">
    <property type="entry name" value="Proteasome_activ_sf"/>
</dbReference>
<dbReference type="Pfam" id="PF02251">
    <property type="entry name" value="PA28_N"/>
    <property type="match status" value="1"/>
</dbReference>
<dbReference type="GO" id="GO:0005654">
    <property type="term" value="C:nucleoplasm"/>
    <property type="evidence" value="ECO:0007669"/>
    <property type="project" value="TreeGrafter"/>
</dbReference>
<dbReference type="Gene3D" id="1.20.5.120">
    <property type="entry name" value="Proteasome activator pa28, N-terminal domain"/>
    <property type="match status" value="1"/>
</dbReference>
<name>A0A815BRH3_ADIRI</name>
<keyword evidence="2" id="KW-0647">Proteasome</keyword>
<comment type="caution">
    <text evidence="7">The sequence shown here is derived from an EMBL/GenBank/DDBJ whole genome shotgun (WGS) entry which is preliminary data.</text>
</comment>
<evidence type="ECO:0000259" key="6">
    <source>
        <dbReference type="Pfam" id="PF02252"/>
    </source>
</evidence>
<dbReference type="InterPro" id="IPR009077">
    <property type="entry name" value="Proteasome_activ_PA28"/>
</dbReference>
<accession>A0A815BRH3</accession>
<dbReference type="AlphaFoldDB" id="A0A815BRH3"/>
<dbReference type="SUPFAM" id="SSF47216">
    <property type="entry name" value="Proteasome activator"/>
    <property type="match status" value="1"/>
</dbReference>
<comment type="function">
    <text evidence="3">Implicated in immunoproteasome assembly and required for efficient antigen processing. The PA28 activator complex enhances the generation of class I binding peptides by altering the cleavage pattern of the proteasome.</text>
</comment>
<organism evidence="7 8">
    <name type="scientific">Adineta ricciae</name>
    <name type="common">Rotifer</name>
    <dbReference type="NCBI Taxonomy" id="249248"/>
    <lineage>
        <taxon>Eukaryota</taxon>
        <taxon>Metazoa</taxon>
        <taxon>Spiralia</taxon>
        <taxon>Gnathifera</taxon>
        <taxon>Rotifera</taxon>
        <taxon>Eurotatoria</taxon>
        <taxon>Bdelloidea</taxon>
        <taxon>Adinetida</taxon>
        <taxon>Adinetidae</taxon>
        <taxon>Adineta</taxon>
    </lineage>
</organism>
<sequence>MDDYSTKIKLSAEHLIRVEFPEKALELDTLVSSQVLSFSEVTKVRAEIQLPTAEDLVAHSNNIGSGDDRHSTSSASNSNATKKRKTESSDHINHDVLSGTPIYVFHGVVPSNPLITTLEEKLKPYIFHFLDSIAIIKLWIQLMIPKVEDGNNFGVSIQEDSLAEVRTLETDVTQYLDLTYKYLISRGELVKKVAKYPHVDDYRRSVQSLDEKQFVSMRFIALELRNHYTSVHDLLMKNLEKIKRPRSVQTHSMY</sequence>
<reference evidence="7" key="1">
    <citation type="submission" date="2021-02" db="EMBL/GenBank/DDBJ databases">
        <authorList>
            <person name="Nowell W R."/>
        </authorList>
    </citation>
    <scope>NUCLEOTIDE SEQUENCE</scope>
</reference>
<evidence type="ECO:0000256" key="4">
    <source>
        <dbReference type="SAM" id="MobiDB-lite"/>
    </source>
</evidence>
<dbReference type="EMBL" id="CAJNOJ010000196">
    <property type="protein sequence ID" value="CAF1275334.1"/>
    <property type="molecule type" value="Genomic_DNA"/>
</dbReference>
<evidence type="ECO:0008006" key="9">
    <source>
        <dbReference type="Google" id="ProtNLM"/>
    </source>
</evidence>
<feature type="domain" description="Proteasome activator PA28 C-terminal" evidence="6">
    <location>
        <begin position="109"/>
        <end position="251"/>
    </location>
</feature>
<dbReference type="InterPro" id="IPR003185">
    <property type="entry name" value="Proteasome_activ_PA28_N"/>
</dbReference>
<protein>
    <recommendedName>
        <fullName evidence="9">Proteasome activator complex subunit 3</fullName>
    </recommendedName>
</protein>
<evidence type="ECO:0000259" key="5">
    <source>
        <dbReference type="Pfam" id="PF02251"/>
    </source>
</evidence>
<proteinExistence type="inferred from homology"/>
<dbReference type="Proteomes" id="UP000663852">
    <property type="component" value="Unassembled WGS sequence"/>
</dbReference>
<dbReference type="InterPro" id="IPR003186">
    <property type="entry name" value="PA28_C"/>
</dbReference>
<dbReference type="GO" id="GO:2000045">
    <property type="term" value="P:regulation of G1/S transition of mitotic cell cycle"/>
    <property type="evidence" value="ECO:0007669"/>
    <property type="project" value="TreeGrafter"/>
</dbReference>
<dbReference type="Pfam" id="PF02252">
    <property type="entry name" value="PA28_C"/>
    <property type="match status" value="1"/>
</dbReference>
<evidence type="ECO:0000313" key="8">
    <source>
        <dbReference type="Proteomes" id="UP000663852"/>
    </source>
</evidence>
<evidence type="ECO:0000256" key="2">
    <source>
        <dbReference type="ARBA" id="ARBA00022942"/>
    </source>
</evidence>
<dbReference type="OrthoDB" id="6591885at2759"/>
<dbReference type="PANTHER" id="PTHR10660">
    <property type="entry name" value="PROTEASOME REGULATOR PA28"/>
    <property type="match status" value="1"/>
</dbReference>
<evidence type="ECO:0000256" key="1">
    <source>
        <dbReference type="ARBA" id="ARBA00005883"/>
    </source>
</evidence>
<dbReference type="FunFam" id="1.20.120.180:FF:000002">
    <property type="entry name" value="Proteasome activator complex subunit 1"/>
    <property type="match status" value="1"/>
</dbReference>
<dbReference type="InterPro" id="IPR036996">
    <property type="entry name" value="PA28_N_sf"/>
</dbReference>
<evidence type="ECO:0000256" key="3">
    <source>
        <dbReference type="ARBA" id="ARBA00037467"/>
    </source>
</evidence>
<dbReference type="GO" id="GO:0008537">
    <property type="term" value="C:proteasome activator complex"/>
    <property type="evidence" value="ECO:0007669"/>
    <property type="project" value="InterPro"/>
</dbReference>
<gene>
    <name evidence="7" type="ORF">EDS130_LOCUS29245</name>
</gene>
<dbReference type="PANTHER" id="PTHR10660:SF2">
    <property type="entry name" value="LD45860P"/>
    <property type="match status" value="1"/>
</dbReference>
<dbReference type="Gene3D" id="1.20.120.180">
    <property type="entry name" value="Proteasome activator pa28, C-terminal domain"/>
    <property type="match status" value="1"/>
</dbReference>
<dbReference type="InterPro" id="IPR036997">
    <property type="entry name" value="PA28_C_sf"/>
</dbReference>
<feature type="region of interest" description="Disordered" evidence="4">
    <location>
        <begin position="59"/>
        <end position="93"/>
    </location>
</feature>